<sequence>MQFEQRMAWYALKPAGYQEAAFYQRYLLFYELFPGFAVGASLKAHAQVAQNLDLRLRYQRSFRR</sequence>
<comment type="caution">
    <text evidence="1">The sequence shown here is derived from an EMBL/GenBank/DDBJ whole genome shotgun (WGS) entry which is preliminary data.</text>
</comment>
<reference evidence="1 2" key="1">
    <citation type="submission" date="2012-05" db="EMBL/GenBank/DDBJ databases">
        <title>Genome sequence of Nitritalea halalkaliphila LW7.</title>
        <authorList>
            <person name="Jangir P.K."/>
            <person name="Singh A."/>
            <person name="Shivaji S."/>
            <person name="Sharma R."/>
        </authorList>
    </citation>
    <scope>NUCLEOTIDE SEQUENCE [LARGE SCALE GENOMIC DNA]</scope>
    <source>
        <strain evidence="1 2">LW7</strain>
    </source>
</reference>
<protein>
    <submittedName>
        <fullName evidence="1">Uncharacterized protein</fullName>
    </submittedName>
</protein>
<gene>
    <name evidence="1" type="ORF">A3SI_18632</name>
</gene>
<proteinExistence type="predicted"/>
<name>I5BU63_9BACT</name>
<evidence type="ECO:0000313" key="2">
    <source>
        <dbReference type="Proteomes" id="UP000005551"/>
    </source>
</evidence>
<accession>I5BU63</accession>
<dbReference type="EMBL" id="AJYA01000067">
    <property type="protein sequence ID" value="EIM73115.1"/>
    <property type="molecule type" value="Genomic_DNA"/>
</dbReference>
<dbReference type="RefSeq" id="WP_009057307.1">
    <property type="nucleotide sequence ID" value="NZ_AJYA01000067.1"/>
</dbReference>
<keyword evidence="2" id="KW-1185">Reference proteome</keyword>
<dbReference type="Proteomes" id="UP000005551">
    <property type="component" value="Unassembled WGS sequence"/>
</dbReference>
<organism evidence="1 2">
    <name type="scientific">Nitritalea halalkaliphila LW7</name>
    <dbReference type="NCBI Taxonomy" id="1189621"/>
    <lineage>
        <taxon>Bacteria</taxon>
        <taxon>Pseudomonadati</taxon>
        <taxon>Bacteroidota</taxon>
        <taxon>Cytophagia</taxon>
        <taxon>Cytophagales</taxon>
        <taxon>Cyclobacteriaceae</taxon>
        <taxon>Nitritalea</taxon>
    </lineage>
</organism>
<evidence type="ECO:0000313" key="1">
    <source>
        <dbReference type="EMBL" id="EIM73115.1"/>
    </source>
</evidence>
<dbReference type="AlphaFoldDB" id="I5BU63"/>